<dbReference type="Proteomes" id="UP001165083">
    <property type="component" value="Unassembled WGS sequence"/>
</dbReference>
<dbReference type="Gene3D" id="3.30.420.10">
    <property type="entry name" value="Ribonuclease H-like superfamily/Ribonuclease H"/>
    <property type="match status" value="1"/>
</dbReference>
<dbReference type="GO" id="GO:0003676">
    <property type="term" value="F:nucleic acid binding"/>
    <property type="evidence" value="ECO:0007669"/>
    <property type="project" value="InterPro"/>
</dbReference>
<feature type="compositionally biased region" description="Low complexity" evidence="1">
    <location>
        <begin position="481"/>
        <end position="492"/>
    </location>
</feature>
<dbReference type="SMART" id="SM00298">
    <property type="entry name" value="CHROMO"/>
    <property type="match status" value="1"/>
</dbReference>
<dbReference type="EMBL" id="BSXW01000437">
    <property type="protein sequence ID" value="GMF22311.1"/>
    <property type="molecule type" value="Genomic_DNA"/>
</dbReference>
<sequence length="519" mass="60136">MHLRTLRLLSRIELRLKQKDCYDDFRIASNNPNSWQMDLAFWKDIRGQRPQDGGKAPHQSVLTAININFRLNFAKLLKNKRADTVLNGIKELISEEKVEVLTTDNGKEFLNRKATTYLKSKNMTQYNNDPGDHTTMGKIERFNRTLKMRLLCMKQPISKKLVKSVVKNYNNAWHSAINSTPIQAKGKVMEADLNHNRELMERLENKLPIGATVLYRLDKGQFNKEKARWSKTVYEIVGIDGYRVQIRSKNRHTKYKAPNDIKLFKSKATDAKVGKNQVFEAEELLDHKKMKNGKLKYLVKWIGYDDPTWEPQDNLRLINKSKRSTLENATVANQFYKMDLEKIFGVPFHCIKDRYLNMLNERNQICHQYNYATHDSVMPIYCLAQREQKRQELLERAQRRGRQATAKREMYAGAQWSSDVSNAITTVPKKTTESAQTDISVAPDAETPDELKIPLSEISKNSLEDEISQTNPDLSPPEVETQTTGTDATSATIDEEANDQEESKMLLSNYLRFIQYYLR</sequence>
<gene>
    <name evidence="4" type="ORF">Plil01_000888000</name>
</gene>
<evidence type="ECO:0000313" key="5">
    <source>
        <dbReference type="Proteomes" id="UP001165083"/>
    </source>
</evidence>
<evidence type="ECO:0000259" key="2">
    <source>
        <dbReference type="PROSITE" id="PS50013"/>
    </source>
</evidence>
<dbReference type="GO" id="GO:0015074">
    <property type="term" value="P:DNA integration"/>
    <property type="evidence" value="ECO:0007669"/>
    <property type="project" value="InterPro"/>
</dbReference>
<keyword evidence="5" id="KW-1185">Reference proteome</keyword>
<accession>A0A9W6WY99</accession>
<dbReference type="InterPro" id="IPR023780">
    <property type="entry name" value="Chromo_domain"/>
</dbReference>
<evidence type="ECO:0000256" key="1">
    <source>
        <dbReference type="SAM" id="MobiDB-lite"/>
    </source>
</evidence>
<dbReference type="SUPFAM" id="SSF54160">
    <property type="entry name" value="Chromo domain-like"/>
    <property type="match status" value="1"/>
</dbReference>
<dbReference type="PANTHER" id="PTHR46585:SF1">
    <property type="entry name" value="CHROMO DOMAIN-CONTAINING PROTEIN"/>
    <property type="match status" value="1"/>
</dbReference>
<dbReference type="OrthoDB" id="6621683at2759"/>
<protein>
    <submittedName>
        <fullName evidence="4">Unnamed protein product</fullName>
    </submittedName>
</protein>
<name>A0A9W6WY99_9STRA</name>
<dbReference type="PROSITE" id="PS50013">
    <property type="entry name" value="CHROMO_2"/>
    <property type="match status" value="1"/>
</dbReference>
<dbReference type="PANTHER" id="PTHR46585">
    <property type="entry name" value="INTEGRASE CORE DOMAIN CONTAINING PROTEIN"/>
    <property type="match status" value="1"/>
</dbReference>
<comment type="caution">
    <text evidence="4">The sequence shown here is derived from an EMBL/GenBank/DDBJ whole genome shotgun (WGS) entry which is preliminary data.</text>
</comment>
<evidence type="ECO:0000313" key="4">
    <source>
        <dbReference type="EMBL" id="GMF22311.1"/>
    </source>
</evidence>
<dbReference type="InterPro" id="IPR036397">
    <property type="entry name" value="RNaseH_sf"/>
</dbReference>
<dbReference type="AlphaFoldDB" id="A0A9W6WY99"/>
<dbReference type="PROSITE" id="PS50994">
    <property type="entry name" value="INTEGRASE"/>
    <property type="match status" value="1"/>
</dbReference>
<dbReference type="Pfam" id="PF00385">
    <property type="entry name" value="Chromo"/>
    <property type="match status" value="1"/>
</dbReference>
<reference evidence="4" key="1">
    <citation type="submission" date="2023-04" db="EMBL/GenBank/DDBJ databases">
        <title>Phytophthora lilii NBRC 32176.</title>
        <authorList>
            <person name="Ichikawa N."/>
            <person name="Sato H."/>
            <person name="Tonouchi N."/>
        </authorList>
    </citation>
    <scope>NUCLEOTIDE SEQUENCE</scope>
    <source>
        <strain evidence="4">NBRC 32176</strain>
    </source>
</reference>
<evidence type="ECO:0000259" key="3">
    <source>
        <dbReference type="PROSITE" id="PS50994"/>
    </source>
</evidence>
<dbReference type="InterPro" id="IPR016197">
    <property type="entry name" value="Chromo-like_dom_sf"/>
</dbReference>
<organism evidence="4 5">
    <name type="scientific">Phytophthora lilii</name>
    <dbReference type="NCBI Taxonomy" id="2077276"/>
    <lineage>
        <taxon>Eukaryota</taxon>
        <taxon>Sar</taxon>
        <taxon>Stramenopiles</taxon>
        <taxon>Oomycota</taxon>
        <taxon>Peronosporomycetes</taxon>
        <taxon>Peronosporales</taxon>
        <taxon>Peronosporaceae</taxon>
        <taxon>Phytophthora</taxon>
    </lineage>
</organism>
<dbReference type="InterPro" id="IPR001584">
    <property type="entry name" value="Integrase_cat-core"/>
</dbReference>
<dbReference type="InterPro" id="IPR000953">
    <property type="entry name" value="Chromo/chromo_shadow_dom"/>
</dbReference>
<proteinExistence type="predicted"/>
<feature type="domain" description="Chromo" evidence="2">
    <location>
        <begin position="279"/>
        <end position="337"/>
    </location>
</feature>
<dbReference type="InterPro" id="IPR012337">
    <property type="entry name" value="RNaseH-like_sf"/>
</dbReference>
<dbReference type="CDD" id="cd00024">
    <property type="entry name" value="CD_CSD"/>
    <property type="match status" value="1"/>
</dbReference>
<feature type="region of interest" description="Disordered" evidence="1">
    <location>
        <begin position="458"/>
        <end position="501"/>
    </location>
</feature>
<dbReference type="Gene3D" id="2.40.50.40">
    <property type="match status" value="1"/>
</dbReference>
<feature type="domain" description="Integrase catalytic" evidence="3">
    <location>
        <begin position="28"/>
        <end position="189"/>
    </location>
</feature>
<dbReference type="SUPFAM" id="SSF53098">
    <property type="entry name" value="Ribonuclease H-like"/>
    <property type="match status" value="1"/>
</dbReference>